<feature type="binding site" evidence="7">
    <location>
        <position position="149"/>
    </location>
    <ligand>
        <name>substrate</name>
    </ligand>
</feature>
<evidence type="ECO:0000313" key="12">
    <source>
        <dbReference type="Proteomes" id="UP000062768"/>
    </source>
</evidence>
<dbReference type="UniPathway" id="UPA00109">
    <property type="reaction ID" value="UER00189"/>
</dbReference>
<dbReference type="GO" id="GO:0006094">
    <property type="term" value="P:gluconeogenesis"/>
    <property type="evidence" value="ECO:0007669"/>
    <property type="project" value="UniProtKB-UniRule"/>
</dbReference>
<evidence type="ECO:0000256" key="1">
    <source>
        <dbReference type="ARBA" id="ARBA00019397"/>
    </source>
</evidence>
<reference evidence="10" key="3">
    <citation type="submission" date="2014-09" db="EMBL/GenBank/DDBJ databases">
        <authorList>
            <person name="Bishop-Lilly K.A."/>
            <person name="Broomall S.M."/>
            <person name="Chain P.S."/>
            <person name="Chertkov O."/>
            <person name="Coyne S.R."/>
            <person name="Daligault H.E."/>
            <person name="Davenport K.W."/>
            <person name="Erkkila T."/>
            <person name="Frey K.G."/>
            <person name="Gibbons H.S."/>
            <person name="Gu W."/>
            <person name="Jaissle J."/>
            <person name="Johnson S.L."/>
            <person name="Koroleva G.I."/>
            <person name="Ladner J.T."/>
            <person name="Lo C.-C."/>
            <person name="Minogue T.D."/>
            <person name="Munk C."/>
            <person name="Palacios G.F."/>
            <person name="Redden C.L."/>
            <person name="Rosenzweig C.N."/>
            <person name="Scholz M.B."/>
            <person name="Teshima H."/>
            <person name="Xu Y."/>
        </authorList>
    </citation>
    <scope>NUCLEOTIDE SEQUENCE</scope>
    <source>
        <strain evidence="10">Mb9</strain>
    </source>
</reference>
<dbReference type="STRING" id="2162.BRM9_2076"/>
<dbReference type="SUPFAM" id="SSF51351">
    <property type="entry name" value="Triosephosphate isomerase (TIM)"/>
    <property type="match status" value="1"/>
</dbReference>
<keyword evidence="3 7" id="KW-0963">Cytoplasm</keyword>
<comment type="subcellular location">
    <subcellularLocation>
        <location evidence="7">Cytoplasm</location>
    </subcellularLocation>
</comment>
<dbReference type="Gene3D" id="3.20.20.70">
    <property type="entry name" value="Aldolase class I"/>
    <property type="match status" value="1"/>
</dbReference>
<dbReference type="InterPro" id="IPR035990">
    <property type="entry name" value="TIM_sf"/>
</dbReference>
<keyword evidence="12" id="KW-1185">Reference proteome</keyword>
<dbReference type="EMBL" id="CP006933">
    <property type="protein sequence ID" value="AIS32878.1"/>
    <property type="molecule type" value="Genomic_DNA"/>
</dbReference>
<accession>A0A090I9D6</accession>
<dbReference type="CDD" id="cd00311">
    <property type="entry name" value="TIM"/>
    <property type="match status" value="1"/>
</dbReference>
<dbReference type="Pfam" id="PF00121">
    <property type="entry name" value="TIM"/>
    <property type="match status" value="1"/>
</dbReference>
<dbReference type="KEGG" id="mfc:BRM9_2076"/>
<reference evidence="8" key="1">
    <citation type="submission" date="2013-12" db="EMBL/GenBank/DDBJ databases">
        <title>The complete genome sequence of Methanobacterium sp. BRM9.</title>
        <authorList>
            <consortium name="Pastoral Greenhouse Gas Research Consortium"/>
            <person name="Kelly W.J."/>
            <person name="Leahy S.C."/>
            <person name="Perry R."/>
            <person name="Li D."/>
            <person name="Altermann E."/>
            <person name="Lambie S.C."/>
            <person name="Attwood G.T."/>
        </authorList>
    </citation>
    <scope>NUCLEOTIDE SEQUENCE [LARGE SCALE GENOMIC DNA]</scope>
    <source>
        <strain evidence="8">BRM9</strain>
    </source>
</reference>
<evidence type="ECO:0000313" key="9">
    <source>
        <dbReference type="EMBL" id="CEA13937.1"/>
    </source>
</evidence>
<name>A0A090I9D6_METFO</name>
<keyword evidence="4 7" id="KW-0324">Glycolysis</keyword>
<dbReference type="Proteomes" id="UP000029661">
    <property type="component" value="Chromosome"/>
</dbReference>
<evidence type="ECO:0000256" key="2">
    <source>
        <dbReference type="ARBA" id="ARBA00022432"/>
    </source>
</evidence>
<organism evidence="9">
    <name type="scientific">Methanobacterium formicicum</name>
    <dbReference type="NCBI Taxonomy" id="2162"/>
    <lineage>
        <taxon>Archaea</taxon>
        <taxon>Methanobacteriati</taxon>
        <taxon>Methanobacteriota</taxon>
        <taxon>Methanomada group</taxon>
        <taxon>Methanobacteria</taxon>
        <taxon>Methanobacteriales</taxon>
        <taxon>Methanobacteriaceae</taxon>
        <taxon>Methanobacterium</taxon>
    </lineage>
</organism>
<dbReference type="HAMAP" id="MF_00147_A">
    <property type="entry name" value="TIM_A"/>
    <property type="match status" value="1"/>
</dbReference>
<dbReference type="OrthoDB" id="9465at2157"/>
<dbReference type="NCBIfam" id="TIGR00419">
    <property type="entry name" value="tim"/>
    <property type="match status" value="1"/>
</dbReference>
<dbReference type="AlphaFoldDB" id="A0A090I9D6"/>
<feature type="active site" description="Electrophile" evidence="7">
    <location>
        <position position="96"/>
    </location>
</feature>
<dbReference type="Proteomes" id="UP000606900">
    <property type="component" value="Unassembled WGS sequence"/>
</dbReference>
<evidence type="ECO:0000313" key="10">
    <source>
        <dbReference type="EMBL" id="CEL23910.1"/>
    </source>
</evidence>
<feature type="binding site" evidence="7">
    <location>
        <position position="184"/>
    </location>
    <ligand>
        <name>substrate</name>
    </ligand>
</feature>
<sequence length="225" mass="23501">MKITQTPLVILNFKTYIESTGEKALQLARALEEVSEETGISMVAAPQGADLWRLSQEVKIPVLAQHIDPVEAGGHTGSMLLECAKEAGAAGTLINHSEQRMQLADIETVIRKTNAEGMNTVVCTNNILTSAAAAALNPDFVAIEPPELIGSGIPVSQAEPEIVEGSVAAIKDINPDVRVLCGAGISTGDDMKAALELGSEGVLLASGIIMAPDPKQALLDLVSKI</sequence>
<dbReference type="InterPro" id="IPR013785">
    <property type="entry name" value="Aldolase_TIM"/>
</dbReference>
<feature type="active site" description="Proton acceptor" evidence="7">
    <location>
        <position position="144"/>
    </location>
</feature>
<evidence type="ECO:0000256" key="3">
    <source>
        <dbReference type="ARBA" id="ARBA00022490"/>
    </source>
</evidence>
<dbReference type="PROSITE" id="PS51440">
    <property type="entry name" value="TIM_2"/>
    <property type="match status" value="1"/>
</dbReference>
<dbReference type="InterPro" id="IPR022891">
    <property type="entry name" value="Triosephosphate_isomerase_arc"/>
</dbReference>
<keyword evidence="2 7" id="KW-0312">Gluconeogenesis</keyword>
<keyword evidence="5 7" id="KW-0413">Isomerase</keyword>
<feature type="binding site" evidence="7">
    <location>
        <begin position="12"/>
        <end position="14"/>
    </location>
    <ligand>
        <name>substrate</name>
    </ligand>
</feature>
<protein>
    <recommendedName>
        <fullName evidence="1 7">Triosephosphate isomerase</fullName>
        <shortName evidence="7">TIM</shortName>
        <shortName evidence="7">TPI</shortName>
        <ecNumber evidence="7">5.3.1.1</ecNumber>
    </recommendedName>
    <alternativeName>
        <fullName evidence="7">Triose-phosphate isomerase</fullName>
    </alternativeName>
</protein>
<dbReference type="KEGG" id="mfi:DSM1535_1605"/>
<evidence type="ECO:0000313" key="11">
    <source>
        <dbReference type="EMBL" id="MBF4475134.1"/>
    </source>
</evidence>
<dbReference type="EMBL" id="JADIIL010000024">
    <property type="protein sequence ID" value="MBF4475134.1"/>
    <property type="molecule type" value="Genomic_DNA"/>
</dbReference>
<evidence type="ECO:0000256" key="4">
    <source>
        <dbReference type="ARBA" id="ARBA00023152"/>
    </source>
</evidence>
<dbReference type="EMBL" id="LN515531">
    <property type="protein sequence ID" value="CEA13937.1"/>
    <property type="molecule type" value="Genomic_DNA"/>
</dbReference>
<comment type="pathway">
    <text evidence="7">Carbohydrate biosynthesis; gluconeogenesis.</text>
</comment>
<dbReference type="PATRIC" id="fig|2162.10.peg.267"/>
<evidence type="ECO:0000256" key="5">
    <source>
        <dbReference type="ARBA" id="ARBA00023235"/>
    </source>
</evidence>
<dbReference type="EMBL" id="LN734822">
    <property type="protein sequence ID" value="CEL23910.1"/>
    <property type="molecule type" value="Genomic_DNA"/>
</dbReference>
<proteinExistence type="inferred from homology"/>
<dbReference type="GO" id="GO:0004807">
    <property type="term" value="F:triose-phosphate isomerase activity"/>
    <property type="evidence" value="ECO:0007669"/>
    <property type="project" value="UniProtKB-UniRule"/>
</dbReference>
<gene>
    <name evidence="7 9" type="primary">tpiA</name>
    <name evidence="8" type="ORF">BRM9_2076</name>
    <name evidence="9" type="ORF">DSM1535_1605</name>
    <name evidence="11" type="ORF">ISP06_06670</name>
    <name evidence="10" type="ORF">MB9_0255</name>
</gene>
<dbReference type="GO" id="GO:0006096">
    <property type="term" value="P:glycolytic process"/>
    <property type="evidence" value="ECO:0007669"/>
    <property type="project" value="UniProtKB-UniRule"/>
</dbReference>
<comment type="subunit">
    <text evidence="6 7">Homotetramer; dimer of dimers.</text>
</comment>
<evidence type="ECO:0000256" key="6">
    <source>
        <dbReference type="ARBA" id="ARBA00044762"/>
    </source>
</evidence>
<dbReference type="NCBIfam" id="NF003302">
    <property type="entry name" value="PRK04302.1"/>
    <property type="match status" value="1"/>
</dbReference>
<dbReference type="EC" id="5.3.1.1" evidence="7"/>
<comment type="catalytic activity">
    <reaction evidence="7">
        <text>D-glyceraldehyde 3-phosphate = dihydroxyacetone phosphate</text>
        <dbReference type="Rhea" id="RHEA:18585"/>
        <dbReference type="ChEBI" id="CHEBI:57642"/>
        <dbReference type="ChEBI" id="CHEBI:59776"/>
        <dbReference type="EC" id="5.3.1.1"/>
    </reaction>
</comment>
<reference evidence="9" key="2">
    <citation type="submission" date="2014-08" db="EMBL/GenBank/DDBJ databases">
        <authorList>
            <person name="Wibberg D."/>
        </authorList>
    </citation>
    <scope>NUCLEOTIDE SEQUENCE</scope>
</reference>
<feature type="binding site" evidence="7">
    <location>
        <begin position="205"/>
        <end position="206"/>
    </location>
    <ligand>
        <name>substrate</name>
    </ligand>
</feature>
<evidence type="ECO:0000256" key="7">
    <source>
        <dbReference type="HAMAP-Rule" id="MF_00147"/>
    </source>
</evidence>
<dbReference type="GO" id="GO:0005737">
    <property type="term" value="C:cytoplasm"/>
    <property type="evidence" value="ECO:0007669"/>
    <property type="project" value="UniProtKB-SubCell"/>
</dbReference>
<dbReference type="RefSeq" id="WP_048073071.1">
    <property type="nucleotide sequence ID" value="NZ_CP006933.1"/>
</dbReference>
<comment type="similarity">
    <text evidence="7">Belongs to the triosephosphate isomerase family.</text>
</comment>
<comment type="pathway">
    <text evidence="7">Carbohydrate degradation; glycolysis; D-glyceraldehyde 3-phosphate from glycerone phosphate: step 1/1.</text>
</comment>
<dbReference type="UniPathway" id="UPA00138"/>
<dbReference type="GeneID" id="26738520"/>
<comment type="function">
    <text evidence="7">Involved in the gluconeogenesis. Catalyzes stereospecifically the conversion of dihydroxyacetone phosphate (DHAP) to D-glyceraldehyde-3-phosphate (G3P).</text>
</comment>
<reference evidence="11" key="4">
    <citation type="submission" date="2020-10" db="EMBL/GenBank/DDBJ databases">
        <title>Dehalococcoides mccartyi of a TCE/Cr reducing biochatode.</title>
        <authorList>
            <person name="Matturro B."/>
        </authorList>
    </citation>
    <scope>NUCLEOTIDE SEQUENCE</scope>
    <source>
        <strain evidence="11">Bin2</strain>
    </source>
</reference>
<dbReference type="Proteomes" id="UP000062768">
    <property type="component" value="Chromosome I"/>
</dbReference>
<dbReference type="InterPro" id="IPR000652">
    <property type="entry name" value="Triosephosphate_isomerase"/>
</dbReference>
<dbReference type="FunFam" id="3.20.20.70:FF:000223">
    <property type="entry name" value="Triosephosphate isomerase"/>
    <property type="match status" value="1"/>
</dbReference>
<evidence type="ECO:0000313" key="8">
    <source>
        <dbReference type="EMBL" id="AIS32878.1"/>
    </source>
</evidence>